<keyword evidence="7" id="KW-0964">Secreted</keyword>
<dbReference type="Proteomes" id="UP000324897">
    <property type="component" value="Chromosome 1"/>
</dbReference>
<feature type="signal peptide" evidence="7">
    <location>
        <begin position="1"/>
        <end position="25"/>
    </location>
</feature>
<dbReference type="PROSITE" id="PS51762">
    <property type="entry name" value="GH16_2"/>
    <property type="match status" value="1"/>
</dbReference>
<evidence type="ECO:0000313" key="9">
    <source>
        <dbReference type="EMBL" id="TVU32525.1"/>
    </source>
</evidence>
<feature type="active site" description="Nucleophile" evidence="6">
    <location>
        <position position="101"/>
    </location>
</feature>
<comment type="PTM">
    <text evidence="7">Contains at least one intrachain disulfide bond essential for its enzymatic activity.</text>
</comment>
<dbReference type="SUPFAM" id="SSF49899">
    <property type="entry name" value="Concanavalin A-like lectins/glucanases"/>
    <property type="match status" value="1"/>
</dbReference>
<evidence type="ECO:0000256" key="7">
    <source>
        <dbReference type="RuleBase" id="RU361120"/>
    </source>
</evidence>
<protein>
    <recommendedName>
        <fullName evidence="7">Xyloglucan endotransglucosylase/hydrolase</fullName>
        <ecNumber evidence="7">2.4.1.207</ecNumber>
    </recommendedName>
</protein>
<dbReference type="OrthoDB" id="4781at2759"/>
<dbReference type="GO" id="GO:0042546">
    <property type="term" value="P:cell wall biogenesis"/>
    <property type="evidence" value="ECO:0007669"/>
    <property type="project" value="InterPro"/>
</dbReference>
<dbReference type="Gramene" id="TVU32525">
    <property type="protein sequence ID" value="TVU32525"/>
    <property type="gene ID" value="EJB05_24256"/>
</dbReference>
<evidence type="ECO:0000256" key="4">
    <source>
        <dbReference type="ARBA" id="ARBA00023180"/>
    </source>
</evidence>
<accession>A0A5J9V996</accession>
<dbReference type="Gene3D" id="2.60.120.200">
    <property type="match status" value="1"/>
</dbReference>
<feature type="active site" description="Proton donor" evidence="6">
    <location>
        <position position="105"/>
    </location>
</feature>
<dbReference type="InterPro" id="IPR016455">
    <property type="entry name" value="XTH"/>
</dbReference>
<keyword evidence="7" id="KW-0732">Signal</keyword>
<keyword evidence="7" id="KW-0134">Cell wall</keyword>
<dbReference type="InterPro" id="IPR010713">
    <property type="entry name" value="XET_C"/>
</dbReference>
<name>A0A5J9V996_9POAL</name>
<dbReference type="GO" id="GO:0048046">
    <property type="term" value="C:apoplast"/>
    <property type="evidence" value="ECO:0007669"/>
    <property type="project" value="UniProtKB-SubCell"/>
</dbReference>
<dbReference type="InterPro" id="IPR013320">
    <property type="entry name" value="ConA-like_dom_sf"/>
</dbReference>
<dbReference type="EC" id="2.4.1.207" evidence="7"/>
<reference evidence="9 10" key="1">
    <citation type="journal article" date="2019" name="Sci. Rep.">
        <title>A high-quality genome of Eragrostis curvula grass provides insights into Poaceae evolution and supports new strategies to enhance forage quality.</title>
        <authorList>
            <person name="Carballo J."/>
            <person name="Santos B.A.C.M."/>
            <person name="Zappacosta D."/>
            <person name="Garbus I."/>
            <person name="Selva J.P."/>
            <person name="Gallo C.A."/>
            <person name="Diaz A."/>
            <person name="Albertini E."/>
            <person name="Caccamo M."/>
            <person name="Echenique V."/>
        </authorList>
    </citation>
    <scope>NUCLEOTIDE SEQUENCE [LARGE SCALE GENOMIC DNA]</scope>
    <source>
        <strain evidence="10">cv. Victoria</strain>
        <tissue evidence="9">Leaf</tissue>
    </source>
</reference>
<keyword evidence="3" id="KW-1015">Disulfide bond</keyword>
<dbReference type="Pfam" id="PF06955">
    <property type="entry name" value="XET_C"/>
    <property type="match status" value="1"/>
</dbReference>
<comment type="subcellular location">
    <subcellularLocation>
        <location evidence="7">Secreted</location>
        <location evidence="7">Cell wall</location>
    </subcellularLocation>
    <subcellularLocation>
        <location evidence="7">Secreted</location>
        <location evidence="7">Extracellular space</location>
        <location evidence="7">Apoplast</location>
    </subcellularLocation>
</comment>
<dbReference type="InterPro" id="IPR044791">
    <property type="entry name" value="Beta-glucanase/XTH"/>
</dbReference>
<evidence type="ECO:0000313" key="10">
    <source>
        <dbReference type="Proteomes" id="UP000324897"/>
    </source>
</evidence>
<keyword evidence="10" id="KW-1185">Reference proteome</keyword>
<comment type="function">
    <text evidence="7">Catalyzes xyloglucan endohydrolysis (XEH) and/or endotransglycosylation (XET). Cleaves and religates xyloglucan polymers, an essential constituent of the primary cell wall, and thereby participates in cell wall construction of growing tissues.</text>
</comment>
<dbReference type="GO" id="GO:0004553">
    <property type="term" value="F:hydrolase activity, hydrolyzing O-glycosyl compounds"/>
    <property type="evidence" value="ECO:0007669"/>
    <property type="project" value="InterPro"/>
</dbReference>
<dbReference type="InterPro" id="IPR008263">
    <property type="entry name" value="GH16_AS"/>
</dbReference>
<keyword evidence="7" id="KW-0052">Apoplast</keyword>
<keyword evidence="7" id="KW-0961">Cell wall biogenesis/degradation</keyword>
<dbReference type="EMBL" id="RWGY01000011">
    <property type="protein sequence ID" value="TVU32525.1"/>
    <property type="molecule type" value="Genomic_DNA"/>
</dbReference>
<dbReference type="PROSITE" id="PS01034">
    <property type="entry name" value="GH16_1"/>
    <property type="match status" value="1"/>
</dbReference>
<feature type="chain" id="PRO_5023976764" description="Xyloglucan endotransglucosylase/hydrolase" evidence="7">
    <location>
        <begin position="26"/>
        <end position="280"/>
    </location>
</feature>
<gene>
    <name evidence="9" type="ORF">EJB05_24256</name>
</gene>
<dbReference type="Pfam" id="PF00722">
    <property type="entry name" value="Glyco_hydro_16"/>
    <property type="match status" value="1"/>
</dbReference>
<dbReference type="GO" id="GO:0016762">
    <property type="term" value="F:xyloglucan:xyloglucosyl transferase activity"/>
    <property type="evidence" value="ECO:0007669"/>
    <property type="project" value="UniProtKB-EC"/>
</dbReference>
<keyword evidence="4" id="KW-0325">Glycoprotein</keyword>
<feature type="domain" description="GH16" evidence="8">
    <location>
        <begin position="20"/>
        <end position="214"/>
    </location>
</feature>
<evidence type="ECO:0000256" key="3">
    <source>
        <dbReference type="ARBA" id="ARBA00023157"/>
    </source>
</evidence>
<organism evidence="9 10">
    <name type="scientific">Eragrostis curvula</name>
    <name type="common">weeping love grass</name>
    <dbReference type="NCBI Taxonomy" id="38414"/>
    <lineage>
        <taxon>Eukaryota</taxon>
        <taxon>Viridiplantae</taxon>
        <taxon>Streptophyta</taxon>
        <taxon>Embryophyta</taxon>
        <taxon>Tracheophyta</taxon>
        <taxon>Spermatophyta</taxon>
        <taxon>Magnoliopsida</taxon>
        <taxon>Liliopsida</taxon>
        <taxon>Poales</taxon>
        <taxon>Poaceae</taxon>
        <taxon>PACMAD clade</taxon>
        <taxon>Chloridoideae</taxon>
        <taxon>Eragrostideae</taxon>
        <taxon>Eragrostidinae</taxon>
        <taxon>Eragrostis</taxon>
    </lineage>
</organism>
<proteinExistence type="inferred from homology"/>
<evidence type="ECO:0000256" key="6">
    <source>
        <dbReference type="PIRSR" id="PIRSR005604-1"/>
    </source>
</evidence>
<keyword evidence="1 7" id="KW-0808">Transferase</keyword>
<comment type="caution">
    <text evidence="9">The sequence shown here is derived from an EMBL/GenBank/DDBJ whole genome shotgun (WGS) entry which is preliminary data.</text>
</comment>
<evidence type="ECO:0000256" key="2">
    <source>
        <dbReference type="ARBA" id="ARBA00022801"/>
    </source>
</evidence>
<evidence type="ECO:0000256" key="1">
    <source>
        <dbReference type="ARBA" id="ARBA00022679"/>
    </source>
</evidence>
<dbReference type="AlphaFoldDB" id="A0A5J9V996"/>
<keyword evidence="5 7" id="KW-0326">Glycosidase</keyword>
<dbReference type="InterPro" id="IPR000757">
    <property type="entry name" value="Beta-glucanase-like"/>
</dbReference>
<dbReference type="GO" id="GO:0010411">
    <property type="term" value="P:xyloglucan metabolic process"/>
    <property type="evidence" value="ECO:0007669"/>
    <property type="project" value="InterPro"/>
</dbReference>
<feature type="non-terminal residue" evidence="9">
    <location>
        <position position="1"/>
    </location>
</feature>
<dbReference type="PIRSF" id="PIRSF005604">
    <property type="entry name" value="XET"/>
    <property type="match status" value="1"/>
</dbReference>
<evidence type="ECO:0000259" key="8">
    <source>
        <dbReference type="PROSITE" id="PS51762"/>
    </source>
</evidence>
<dbReference type="PANTHER" id="PTHR31062">
    <property type="entry name" value="XYLOGLUCAN ENDOTRANSGLUCOSYLASE/HYDROLASE PROTEIN 8-RELATED"/>
    <property type="match status" value="1"/>
</dbReference>
<evidence type="ECO:0000256" key="5">
    <source>
        <dbReference type="ARBA" id="ARBA00023295"/>
    </source>
</evidence>
<dbReference type="GO" id="GO:0071555">
    <property type="term" value="P:cell wall organization"/>
    <property type="evidence" value="ECO:0007669"/>
    <property type="project" value="UniProtKB-KW"/>
</dbReference>
<sequence>MESCSTRMLLMAAAVAAAILGLAGSTFPDDCSSDWSPQNVRFTDNGRGVSLQLDRSSGSRIKTRKSFMHGTLSTLIQLVPGDSAGVITTFYTSSEGLNHDEIDFEFLGNAPGQPYTIHTNIFVADIGNREVQFKAWFHPADGYHNYTISWTPCIVVWYVDGFPIRQYKKSQGVAFPSSQPMSGYMSLWASEDAWATQGGRVRTDWSKAPFTSKYRDLQLEVCNCSIDGDHCDIKCPAHAGACQLSKEQEEQMHMMQEKYMLYNYCHDSKRFNGQMPIECK</sequence>
<keyword evidence="2 7" id="KW-0378">Hydrolase</keyword>
<comment type="similarity">
    <text evidence="7">Belongs to the glycosyl hydrolase 16 family.</text>
</comment>